<gene>
    <name evidence="2" type="ORF">ACFQVC_01295</name>
</gene>
<sequence length="187" mass="18338">MFQHRTATALIGAVLAGAVTLGVAGTASAAAPAKAPAAEASAAAALSAQDRQAYEELLRSVLVTADSLAVAAEQSAPVDTRGYRAAFSDAFASAPAPGDNPLLDKALDGLKVQVDALVKAAGAGDLADIAVAVSGVVGSAQNVLTSGGLVASINALLKPLDLTKLGGQGKPPIKMPELPIPKIPGLG</sequence>
<evidence type="ECO:0000313" key="2">
    <source>
        <dbReference type="EMBL" id="MFC7302850.1"/>
    </source>
</evidence>
<accession>A0ABW2JA14</accession>
<organism evidence="2 3">
    <name type="scientific">Streptomyces monticola</name>
    <dbReference type="NCBI Taxonomy" id="2666263"/>
    <lineage>
        <taxon>Bacteria</taxon>
        <taxon>Bacillati</taxon>
        <taxon>Actinomycetota</taxon>
        <taxon>Actinomycetes</taxon>
        <taxon>Kitasatosporales</taxon>
        <taxon>Streptomycetaceae</taxon>
        <taxon>Streptomyces</taxon>
    </lineage>
</organism>
<feature type="signal peptide" evidence="1">
    <location>
        <begin position="1"/>
        <end position="29"/>
    </location>
</feature>
<evidence type="ECO:0008006" key="4">
    <source>
        <dbReference type="Google" id="ProtNLM"/>
    </source>
</evidence>
<reference evidence="3" key="1">
    <citation type="journal article" date="2019" name="Int. J. Syst. Evol. Microbiol.">
        <title>The Global Catalogue of Microorganisms (GCM) 10K type strain sequencing project: providing services to taxonomists for standard genome sequencing and annotation.</title>
        <authorList>
            <consortium name="The Broad Institute Genomics Platform"/>
            <consortium name="The Broad Institute Genome Sequencing Center for Infectious Disease"/>
            <person name="Wu L."/>
            <person name="Ma J."/>
        </authorList>
    </citation>
    <scope>NUCLEOTIDE SEQUENCE [LARGE SCALE GENOMIC DNA]</scope>
    <source>
        <strain evidence="3">SYNS20</strain>
    </source>
</reference>
<evidence type="ECO:0000256" key="1">
    <source>
        <dbReference type="SAM" id="SignalP"/>
    </source>
</evidence>
<dbReference type="Proteomes" id="UP001596523">
    <property type="component" value="Unassembled WGS sequence"/>
</dbReference>
<proteinExistence type="predicted"/>
<comment type="caution">
    <text evidence="2">The sequence shown here is derived from an EMBL/GenBank/DDBJ whole genome shotgun (WGS) entry which is preliminary data.</text>
</comment>
<evidence type="ECO:0000313" key="3">
    <source>
        <dbReference type="Proteomes" id="UP001596523"/>
    </source>
</evidence>
<keyword evidence="3" id="KW-1185">Reference proteome</keyword>
<protein>
    <recommendedName>
        <fullName evidence="4">Secreted protein</fullName>
    </recommendedName>
</protein>
<feature type="chain" id="PRO_5046872346" description="Secreted protein" evidence="1">
    <location>
        <begin position="30"/>
        <end position="187"/>
    </location>
</feature>
<dbReference type="EMBL" id="JBHTCF010000001">
    <property type="protein sequence ID" value="MFC7302850.1"/>
    <property type="molecule type" value="Genomic_DNA"/>
</dbReference>
<keyword evidence="1" id="KW-0732">Signal</keyword>
<dbReference type="RefSeq" id="WP_381825457.1">
    <property type="nucleotide sequence ID" value="NZ_JBHTCF010000001.1"/>
</dbReference>
<name>A0ABW2JA14_9ACTN</name>